<accession>A0A1I5Z1T2</accession>
<sequence length="49" mass="5352">MLTALLAMFPRRDQGFGVKVVFWVMFASHGAMGLWLSSLASTMSEKMGG</sequence>
<evidence type="ECO:0000313" key="2">
    <source>
        <dbReference type="EMBL" id="SFQ50453.1"/>
    </source>
</evidence>
<gene>
    <name evidence="2" type="ORF">SAMN04489713_1511</name>
</gene>
<dbReference type="EMBL" id="FOVH01000051">
    <property type="protein sequence ID" value="SFQ50453.1"/>
    <property type="molecule type" value="Genomic_DNA"/>
</dbReference>
<keyword evidence="1" id="KW-0472">Membrane</keyword>
<keyword evidence="1" id="KW-1133">Transmembrane helix</keyword>
<proteinExistence type="predicted"/>
<keyword evidence="3" id="KW-1185">Reference proteome</keyword>
<feature type="transmembrane region" description="Helical" evidence="1">
    <location>
        <begin position="20"/>
        <end position="40"/>
    </location>
</feature>
<dbReference type="InParanoid" id="A0A1I5Z1T2"/>
<name>A0A1I5Z1T2_9ACTN</name>
<dbReference type="AlphaFoldDB" id="A0A1I5Z1T2"/>
<evidence type="ECO:0000313" key="3">
    <source>
        <dbReference type="Proteomes" id="UP000183413"/>
    </source>
</evidence>
<keyword evidence="1" id="KW-0812">Transmembrane</keyword>
<reference evidence="2 3" key="1">
    <citation type="submission" date="2016-10" db="EMBL/GenBank/DDBJ databases">
        <authorList>
            <person name="de Groot N.N."/>
        </authorList>
    </citation>
    <scope>NUCLEOTIDE SEQUENCE [LARGE SCALE GENOMIC DNA]</scope>
    <source>
        <strain evidence="2 3">DSM 43067</strain>
    </source>
</reference>
<evidence type="ECO:0000256" key="1">
    <source>
        <dbReference type="SAM" id="Phobius"/>
    </source>
</evidence>
<dbReference type="Proteomes" id="UP000183413">
    <property type="component" value="Unassembled WGS sequence"/>
</dbReference>
<protein>
    <submittedName>
        <fullName evidence="2">Uncharacterized protein</fullName>
    </submittedName>
</protein>
<organism evidence="2 3">
    <name type="scientific">Actinomadura madurae</name>
    <dbReference type="NCBI Taxonomy" id="1993"/>
    <lineage>
        <taxon>Bacteria</taxon>
        <taxon>Bacillati</taxon>
        <taxon>Actinomycetota</taxon>
        <taxon>Actinomycetes</taxon>
        <taxon>Streptosporangiales</taxon>
        <taxon>Thermomonosporaceae</taxon>
        <taxon>Actinomadura</taxon>
    </lineage>
</organism>